<proteinExistence type="predicted"/>
<feature type="transmembrane region" description="Helical" evidence="1">
    <location>
        <begin position="36"/>
        <end position="57"/>
    </location>
</feature>
<feature type="transmembrane region" description="Helical" evidence="1">
    <location>
        <begin position="77"/>
        <end position="98"/>
    </location>
</feature>
<sequence length="147" mass="16511">MSTDDLFLICNYAVLPAWFLLFFLPHHRVTQLSVNAIWVPLLLGPFYIWALFFGQPAPEGAGFGSLESVMMLFQSPTAVLGGWIHYLVFDLFVGAWTVRDAKRQGIKHWLIMPFLLVTLMAGPAGLMLYLLLRLALKRTVTLIESAG</sequence>
<keyword evidence="1" id="KW-0812">Transmembrane</keyword>
<gene>
    <name evidence="2" type="ORF">EYC87_16515</name>
</gene>
<dbReference type="RefSeq" id="WP_279253844.1">
    <property type="nucleotide sequence ID" value="NZ_SHNP01000006.1"/>
</dbReference>
<protein>
    <submittedName>
        <fullName evidence="2">DUF4281 domain-containing protein</fullName>
    </submittedName>
</protein>
<dbReference type="Proteomes" id="UP001143307">
    <property type="component" value="Unassembled WGS sequence"/>
</dbReference>
<feature type="transmembrane region" description="Helical" evidence="1">
    <location>
        <begin position="6"/>
        <end position="24"/>
    </location>
</feature>
<reference evidence="2" key="1">
    <citation type="submission" date="2019-02" db="EMBL/GenBank/DDBJ databases">
        <authorList>
            <person name="Li S.-H."/>
        </authorList>
    </citation>
    <scope>NUCLEOTIDE SEQUENCE</scope>
    <source>
        <strain evidence="2">IMCC8485</strain>
    </source>
</reference>
<comment type="caution">
    <text evidence="2">The sequence shown here is derived from an EMBL/GenBank/DDBJ whole genome shotgun (WGS) entry which is preliminary data.</text>
</comment>
<evidence type="ECO:0000313" key="2">
    <source>
        <dbReference type="EMBL" id="MCX2975188.1"/>
    </source>
</evidence>
<organism evidence="2 3">
    <name type="scientific">Candidatus Seongchinamella marina</name>
    <dbReference type="NCBI Taxonomy" id="2518990"/>
    <lineage>
        <taxon>Bacteria</taxon>
        <taxon>Pseudomonadati</taxon>
        <taxon>Pseudomonadota</taxon>
        <taxon>Gammaproteobacteria</taxon>
        <taxon>Cellvibrionales</taxon>
        <taxon>Halieaceae</taxon>
        <taxon>Seongchinamella</taxon>
    </lineage>
</organism>
<dbReference type="InterPro" id="IPR025461">
    <property type="entry name" value="ABA4-like"/>
</dbReference>
<dbReference type="Pfam" id="PF14108">
    <property type="entry name" value="ABA4-like"/>
    <property type="match status" value="1"/>
</dbReference>
<dbReference type="EMBL" id="SHNP01000006">
    <property type="protein sequence ID" value="MCX2975188.1"/>
    <property type="molecule type" value="Genomic_DNA"/>
</dbReference>
<keyword evidence="1" id="KW-1133">Transmembrane helix</keyword>
<evidence type="ECO:0000256" key="1">
    <source>
        <dbReference type="SAM" id="Phobius"/>
    </source>
</evidence>
<keyword evidence="3" id="KW-1185">Reference proteome</keyword>
<feature type="transmembrane region" description="Helical" evidence="1">
    <location>
        <begin position="110"/>
        <end position="132"/>
    </location>
</feature>
<evidence type="ECO:0000313" key="3">
    <source>
        <dbReference type="Proteomes" id="UP001143307"/>
    </source>
</evidence>
<name>A0ABT3SYW8_9GAMM</name>
<accession>A0ABT3SYW8</accession>
<keyword evidence="1" id="KW-0472">Membrane</keyword>